<comment type="caution">
    <text evidence="6">The sequence shown here is derived from an EMBL/GenBank/DDBJ whole genome shotgun (WGS) entry which is preliminary data.</text>
</comment>
<feature type="domain" description="K Homology" evidence="5">
    <location>
        <begin position="713"/>
        <end position="789"/>
    </location>
</feature>
<dbReference type="Pfam" id="PF00013">
    <property type="entry name" value="KH_1"/>
    <property type="match status" value="6"/>
</dbReference>
<keyword evidence="2 3" id="KW-0694">RNA-binding</keyword>
<feature type="domain" description="K Homology" evidence="5">
    <location>
        <begin position="633"/>
        <end position="709"/>
    </location>
</feature>
<dbReference type="Gene3D" id="3.30.1370.10">
    <property type="entry name" value="K Homology domain, type 1"/>
    <property type="match status" value="8"/>
</dbReference>
<feature type="domain" description="K Homology" evidence="5">
    <location>
        <begin position="794"/>
        <end position="867"/>
    </location>
</feature>
<dbReference type="OrthoDB" id="10027144at2759"/>
<dbReference type="Pfam" id="PF24668">
    <property type="entry name" value="KH_Vigilin"/>
    <property type="match status" value="1"/>
</dbReference>
<keyword evidence="7" id="KW-1185">Reference proteome</keyword>
<dbReference type="Proteomes" id="UP000244309">
    <property type="component" value="Unassembled WGS sequence"/>
</dbReference>
<dbReference type="InterPro" id="IPR054548">
    <property type="entry name" value="SCP160-like_KH"/>
</dbReference>
<evidence type="ECO:0000256" key="1">
    <source>
        <dbReference type="ARBA" id="ARBA00022737"/>
    </source>
</evidence>
<dbReference type="SUPFAM" id="SSF54791">
    <property type="entry name" value="Eukaryotic type KH-domain (KH-domain type I)"/>
    <property type="match status" value="7"/>
</dbReference>
<feature type="domain" description="K Homology" evidence="5">
    <location>
        <begin position="554"/>
        <end position="627"/>
    </location>
</feature>
<dbReference type="InterPro" id="IPR036612">
    <property type="entry name" value="KH_dom_type_1_sf"/>
</dbReference>
<keyword evidence="1" id="KW-0677">Repeat</keyword>
<dbReference type="PROSITE" id="PS50084">
    <property type="entry name" value="KH_TYPE_1"/>
    <property type="match status" value="7"/>
</dbReference>
<proteinExistence type="predicted"/>
<dbReference type="EMBL" id="PKFO01000007">
    <property type="protein sequence ID" value="PVH22312.1"/>
    <property type="molecule type" value="Genomic_DNA"/>
</dbReference>
<dbReference type="GO" id="GO:0003723">
    <property type="term" value="F:RNA binding"/>
    <property type="evidence" value="ECO:0007669"/>
    <property type="project" value="UniProtKB-UniRule"/>
</dbReference>
<dbReference type="GeneID" id="37010669"/>
<dbReference type="InterPro" id="IPR004087">
    <property type="entry name" value="KH_dom"/>
</dbReference>
<dbReference type="SMART" id="SM00322">
    <property type="entry name" value="KH"/>
    <property type="match status" value="9"/>
</dbReference>
<dbReference type="STRING" id="45357.A0A2V1AWX4"/>
<dbReference type="InterPro" id="IPR057778">
    <property type="entry name" value="KH_Vigilin_N"/>
</dbReference>
<evidence type="ECO:0000256" key="2">
    <source>
        <dbReference type="ARBA" id="ARBA00022884"/>
    </source>
</evidence>
<feature type="region of interest" description="Disordered" evidence="4">
    <location>
        <begin position="20"/>
        <end position="63"/>
    </location>
</feature>
<evidence type="ECO:0000313" key="7">
    <source>
        <dbReference type="Proteomes" id="UP000244309"/>
    </source>
</evidence>
<reference evidence="6 7" key="1">
    <citation type="submission" date="2017-12" db="EMBL/GenBank/DDBJ databases">
        <title>Genome Sequence of a Multidrug-Resistant Candida haemulonii Isolate from a Patient with Chronic Leg Ulcers in Israel.</title>
        <authorList>
            <person name="Chow N.A."/>
            <person name="Gade L."/>
            <person name="Batra D."/>
            <person name="Rowe L.A."/>
            <person name="Ben-Ami R."/>
            <person name="Loparev V.N."/>
            <person name="Litvintseva A.P."/>
        </authorList>
    </citation>
    <scope>NUCLEOTIDE SEQUENCE [LARGE SCALE GENOMIC DNA]</scope>
    <source>
        <strain evidence="6 7">B11899</strain>
    </source>
</reference>
<dbReference type="Pfam" id="PF22952">
    <property type="entry name" value="KH_11"/>
    <property type="match status" value="1"/>
</dbReference>
<organism evidence="6 7">
    <name type="scientific">Candidozyma haemuli</name>
    <dbReference type="NCBI Taxonomy" id="45357"/>
    <lineage>
        <taxon>Eukaryota</taxon>
        <taxon>Fungi</taxon>
        <taxon>Dikarya</taxon>
        <taxon>Ascomycota</taxon>
        <taxon>Saccharomycotina</taxon>
        <taxon>Pichiomycetes</taxon>
        <taxon>Metschnikowiaceae</taxon>
        <taxon>Candidozyma</taxon>
    </lineage>
</organism>
<sequence length="1203" mass="132462">MSTPAEIIAARVNGTYVSEEPKPVKKVSKEPVSKETAFPVLGGRQSSPDVAGITNTNTPWGPGVNGNGKASSAAAVLNATSASSSPSPAPKSAFKGTTVQEAFSLDADDQLNVARAEFIKIMTAIKEETNANVECTISQHTKKRTFLISGTPENVKAAKRLVIKKLTKPVVVTFDIPAKVRSRVIGAQGKNLKPIIQENQVRIDIANDSEESPSPEPEDEDDIYARTVPVTIEGDAESTKRAKTAIMAIVKEETKNLSIKITVSEFVKPFVAKAAAPIESEYSGLEFIFPTWDAPSTSVIITGDREAALEARDKIKDIVAALEAKLTVLSVPIPQVKHQFLPIKEIIEEDNVLIQLPGEGETDVKFIGEKSVLRLAQERARLTTSQYKVEVLDMSKAHKGNLPHVRAVAALLKKRDDFNKIASAHDVVINPPKHEFLIEEGNTSLPIEIVVKTNDIETTRQARKEIVALVNKFTPEKAKVIDDIDSFLIPRAPAYLDLKVPELKVEYVTLGDRIVLFDVSEAEESDDFDVEGSSVDNLGEVYRSLDELRDMQGSISTVVMNAHKRTQNLVFGRNRATLRLLLKEVDPDSVEVKERWNGSEHTDNALYIHGLTSSVEKIKKGIEKVYDEDFENPNYSIDLNIPIFVMPKIIGKGGSSIQAIRAEYGVDIVFLDEGRSVDLSDKTAKTIVSVAGNKLNVDAAADHLAKLAKRLADETLARVRVESQYHRQIAGPGFIYMNRLQDKYGVSIRFPNDKYSKHDDAPASKDEITIRGPSRSVAKAEEELKELYSFEKENGHKQSIKIPTKAIARVIGKSGETIKDISDGFGVQYHFNRDKDAEAAQGFAEVELTGSRTALKEASKKIAEIVYEAENFITVTIKVPRVYHRNLVGPGGSYMREIIANAGGEGVSRQQFGRLLNIPDEGSESEEIVSSGEKSIVNKIVKQIKDIVAKREACVEEVVEIPRSKHRNLVGPNGSVRLGLEKELDVNIWIPRAHENSNQIKVTGLPENIEKTKEKFAELTRDSWNEVISVPGSLHGLVSEKAALFKIFKNTYSVDVWHGNMATKASQISADCIPTPPEGAVAGEEDEGPYKFTTTLLEKPKKDVVIPWRLVGDETATAKVAEIIKERLEKAKAATHSGWFYPKNRKNLFNKVLGAQGRNVRELREKTGAFITVPRSSDSSDFIYVVGTEESLKKAEEALAKLV</sequence>
<feature type="compositionally biased region" description="Basic and acidic residues" evidence="4">
    <location>
        <begin position="20"/>
        <end position="33"/>
    </location>
</feature>
<feature type="domain" description="K Homology" evidence="5">
    <location>
        <begin position="953"/>
        <end position="1021"/>
    </location>
</feature>
<dbReference type="AlphaFoldDB" id="A0A2V1AWX4"/>
<dbReference type="RefSeq" id="XP_025343252.1">
    <property type="nucleotide sequence ID" value="XM_025488936.1"/>
</dbReference>
<dbReference type="VEuPathDB" id="FungiDB:CXQ85_005340"/>
<feature type="domain" description="K Homology" evidence="5">
    <location>
        <begin position="97"/>
        <end position="167"/>
    </location>
</feature>
<feature type="compositionally biased region" description="Polar residues" evidence="4">
    <location>
        <begin position="44"/>
        <end position="59"/>
    </location>
</feature>
<gene>
    <name evidence="6" type="ORF">CXQ85_005340</name>
</gene>
<dbReference type="InterPro" id="IPR004088">
    <property type="entry name" value="KH_dom_type_1"/>
</dbReference>
<evidence type="ECO:0000256" key="4">
    <source>
        <dbReference type="SAM" id="MobiDB-lite"/>
    </source>
</evidence>
<dbReference type="PANTHER" id="PTHR10288">
    <property type="entry name" value="KH DOMAIN CONTAINING RNA BINDING PROTEIN"/>
    <property type="match status" value="1"/>
</dbReference>
<feature type="domain" description="K Homology" evidence="5">
    <location>
        <begin position="871"/>
        <end position="949"/>
    </location>
</feature>
<protein>
    <recommendedName>
        <fullName evidence="5">K Homology domain-containing protein</fullName>
    </recommendedName>
</protein>
<evidence type="ECO:0000259" key="5">
    <source>
        <dbReference type="SMART" id="SM00322"/>
    </source>
</evidence>
<feature type="domain" description="K Homology" evidence="5">
    <location>
        <begin position="168"/>
        <end position="251"/>
    </location>
</feature>
<evidence type="ECO:0000256" key="3">
    <source>
        <dbReference type="PROSITE-ProRule" id="PRU00117"/>
    </source>
</evidence>
<accession>A0A2V1AWX4</accession>
<dbReference type="CDD" id="cd00105">
    <property type="entry name" value="KH-I"/>
    <property type="match status" value="1"/>
</dbReference>
<name>A0A2V1AWX4_9ASCO</name>
<evidence type="ECO:0000313" key="6">
    <source>
        <dbReference type="EMBL" id="PVH22312.1"/>
    </source>
</evidence>
<feature type="domain" description="K Homology" evidence="5">
    <location>
        <begin position="1122"/>
        <end position="1203"/>
    </location>
</feature>